<evidence type="ECO:0000313" key="1">
    <source>
        <dbReference type="EMBL" id="KNC73678.1"/>
    </source>
</evidence>
<sequence length="144" mass="15694">LLEKVKVGKKGRGIYCALNYESSGGSQCQVTACDVSGNVSDPTFETKMKLELAQSYHGDVTVSIWVSVDPNSHPSETSVVPRVPYSAKDRFLGQVKRPVDKLSFEFDADDVIPHHLTGRSDRSNVAGTLGLALSAQVYLHMVRV</sequence>
<reference evidence="1 2" key="1">
    <citation type="submission" date="2011-02" db="EMBL/GenBank/DDBJ databases">
        <title>The Genome Sequence of Sphaeroforma arctica JP610.</title>
        <authorList>
            <consortium name="The Broad Institute Genome Sequencing Platform"/>
            <person name="Russ C."/>
            <person name="Cuomo C."/>
            <person name="Young S.K."/>
            <person name="Zeng Q."/>
            <person name="Gargeya S."/>
            <person name="Alvarado L."/>
            <person name="Berlin A."/>
            <person name="Chapman S.B."/>
            <person name="Chen Z."/>
            <person name="Freedman E."/>
            <person name="Gellesch M."/>
            <person name="Goldberg J."/>
            <person name="Griggs A."/>
            <person name="Gujja S."/>
            <person name="Heilman E."/>
            <person name="Heiman D."/>
            <person name="Howarth C."/>
            <person name="Mehta T."/>
            <person name="Neiman D."/>
            <person name="Pearson M."/>
            <person name="Roberts A."/>
            <person name="Saif S."/>
            <person name="Shea T."/>
            <person name="Shenoy N."/>
            <person name="Sisk P."/>
            <person name="Stolte C."/>
            <person name="Sykes S."/>
            <person name="White J."/>
            <person name="Yandava C."/>
            <person name="Burger G."/>
            <person name="Gray M.W."/>
            <person name="Holland P.W.H."/>
            <person name="King N."/>
            <person name="Lang F.B.F."/>
            <person name="Roger A.J."/>
            <person name="Ruiz-Trillo I."/>
            <person name="Haas B."/>
            <person name="Nusbaum C."/>
            <person name="Birren B."/>
        </authorList>
    </citation>
    <scope>NUCLEOTIDE SEQUENCE [LARGE SCALE GENOMIC DNA]</scope>
    <source>
        <strain evidence="1 2">JP610</strain>
    </source>
</reference>
<accession>A0A0L0FC73</accession>
<evidence type="ECO:0000313" key="2">
    <source>
        <dbReference type="Proteomes" id="UP000054560"/>
    </source>
</evidence>
<gene>
    <name evidence="1" type="ORF">SARC_13763</name>
</gene>
<feature type="non-terminal residue" evidence="1">
    <location>
        <position position="1"/>
    </location>
</feature>
<dbReference type="Proteomes" id="UP000054560">
    <property type="component" value="Unassembled WGS sequence"/>
</dbReference>
<dbReference type="EMBL" id="KQ245302">
    <property type="protein sequence ID" value="KNC73678.1"/>
    <property type="molecule type" value="Genomic_DNA"/>
</dbReference>
<dbReference type="GeneID" id="25914267"/>
<organism evidence="1 2">
    <name type="scientific">Sphaeroforma arctica JP610</name>
    <dbReference type="NCBI Taxonomy" id="667725"/>
    <lineage>
        <taxon>Eukaryota</taxon>
        <taxon>Ichthyosporea</taxon>
        <taxon>Ichthyophonida</taxon>
        <taxon>Sphaeroforma</taxon>
    </lineage>
</organism>
<proteinExistence type="predicted"/>
<name>A0A0L0FC73_9EUKA</name>
<keyword evidence="2" id="KW-1185">Reference proteome</keyword>
<dbReference type="RefSeq" id="XP_014147580.1">
    <property type="nucleotide sequence ID" value="XM_014292105.1"/>
</dbReference>
<protein>
    <submittedName>
        <fullName evidence="1">Uncharacterized protein</fullName>
    </submittedName>
</protein>
<dbReference type="AlphaFoldDB" id="A0A0L0FC73"/>